<protein>
    <submittedName>
        <fullName evidence="1">Uncharacterized protein</fullName>
    </submittedName>
</protein>
<organism evidence="1">
    <name type="scientific">Arundo donax</name>
    <name type="common">Giant reed</name>
    <name type="synonym">Donax arundinaceus</name>
    <dbReference type="NCBI Taxonomy" id="35708"/>
    <lineage>
        <taxon>Eukaryota</taxon>
        <taxon>Viridiplantae</taxon>
        <taxon>Streptophyta</taxon>
        <taxon>Embryophyta</taxon>
        <taxon>Tracheophyta</taxon>
        <taxon>Spermatophyta</taxon>
        <taxon>Magnoliopsida</taxon>
        <taxon>Liliopsida</taxon>
        <taxon>Poales</taxon>
        <taxon>Poaceae</taxon>
        <taxon>PACMAD clade</taxon>
        <taxon>Arundinoideae</taxon>
        <taxon>Arundineae</taxon>
        <taxon>Arundo</taxon>
    </lineage>
</organism>
<accession>A0A0A9BM50</accession>
<proteinExistence type="predicted"/>
<sequence>MIKTISTRKQI</sequence>
<evidence type="ECO:0000313" key="1">
    <source>
        <dbReference type="EMBL" id="JAD63228.1"/>
    </source>
</evidence>
<dbReference type="EMBL" id="GBRH01234667">
    <property type="protein sequence ID" value="JAD63228.1"/>
    <property type="molecule type" value="Transcribed_RNA"/>
</dbReference>
<name>A0A0A9BM50_ARUDO</name>
<reference evidence="1" key="1">
    <citation type="submission" date="2014-09" db="EMBL/GenBank/DDBJ databases">
        <authorList>
            <person name="Magalhaes I.L.F."/>
            <person name="Oliveira U."/>
            <person name="Santos F.R."/>
            <person name="Vidigal T.H.D.A."/>
            <person name="Brescovit A.D."/>
            <person name="Santos A.J."/>
        </authorList>
    </citation>
    <scope>NUCLEOTIDE SEQUENCE</scope>
    <source>
        <tissue evidence="1">Shoot tissue taken approximately 20 cm above the soil surface</tissue>
    </source>
</reference>
<reference evidence="1" key="2">
    <citation type="journal article" date="2015" name="Data Brief">
        <title>Shoot transcriptome of the giant reed, Arundo donax.</title>
        <authorList>
            <person name="Barrero R.A."/>
            <person name="Guerrero F.D."/>
            <person name="Moolhuijzen P."/>
            <person name="Goolsby J.A."/>
            <person name="Tidwell J."/>
            <person name="Bellgard S.E."/>
            <person name="Bellgard M.I."/>
        </authorList>
    </citation>
    <scope>NUCLEOTIDE SEQUENCE</scope>
    <source>
        <tissue evidence="1">Shoot tissue taken approximately 20 cm above the soil surface</tissue>
    </source>
</reference>